<proteinExistence type="predicted"/>
<organism evidence="2 3">
    <name type="scientific">Puccinia sorghi</name>
    <dbReference type="NCBI Taxonomy" id="27349"/>
    <lineage>
        <taxon>Eukaryota</taxon>
        <taxon>Fungi</taxon>
        <taxon>Dikarya</taxon>
        <taxon>Basidiomycota</taxon>
        <taxon>Pucciniomycotina</taxon>
        <taxon>Pucciniomycetes</taxon>
        <taxon>Pucciniales</taxon>
        <taxon>Pucciniaceae</taxon>
        <taxon>Puccinia</taxon>
    </lineage>
</organism>
<feature type="region of interest" description="Disordered" evidence="1">
    <location>
        <begin position="143"/>
        <end position="165"/>
    </location>
</feature>
<sequence>MEDRPKLTSQSKGLTKYILKLPVPLVGVAAEAVNKKHAETVDILINYMSKMAFKAVITHDKEENPYEIWNTVILRFASTSVKNKGLFRLKFMWYKYKGSLKEFIANMHKMLTFSILAKLSEDLYNMVDNIIFINKVIVESPKSRKTKSTGTSKTSEKNSKDQTDSVAALIQELKKGKKKGKRGPYCAPGKHNLEATSHNAENCW</sequence>
<comment type="caution">
    <text evidence="2">The sequence shown here is derived from an EMBL/GenBank/DDBJ whole genome shotgun (WGS) entry which is preliminary data.</text>
</comment>
<accession>A0A0L6VPX7</accession>
<feature type="region of interest" description="Disordered" evidence="1">
    <location>
        <begin position="173"/>
        <end position="192"/>
    </location>
</feature>
<feature type="compositionally biased region" description="Basic and acidic residues" evidence="1">
    <location>
        <begin position="154"/>
        <end position="163"/>
    </location>
</feature>
<dbReference type="VEuPathDB" id="FungiDB:VP01_1225g12"/>
<protein>
    <submittedName>
        <fullName evidence="2">Uncharacterized protein</fullName>
    </submittedName>
</protein>
<dbReference type="AlphaFoldDB" id="A0A0L6VPX7"/>
<reference evidence="2 3" key="1">
    <citation type="submission" date="2015-08" db="EMBL/GenBank/DDBJ databases">
        <title>Next Generation Sequencing and Analysis of the Genome of Puccinia sorghi L Schw, the Causal Agent of Maize Common Rust.</title>
        <authorList>
            <person name="Rochi L."/>
            <person name="Burguener G."/>
            <person name="Darino M."/>
            <person name="Turjanski A."/>
            <person name="Kreff E."/>
            <person name="Dieguez M.J."/>
            <person name="Sacco F."/>
        </authorList>
    </citation>
    <scope>NUCLEOTIDE SEQUENCE [LARGE SCALE GENOMIC DNA]</scope>
    <source>
        <strain evidence="2 3">RO10H11247</strain>
    </source>
</reference>
<evidence type="ECO:0000313" key="3">
    <source>
        <dbReference type="Proteomes" id="UP000037035"/>
    </source>
</evidence>
<keyword evidence="3" id="KW-1185">Reference proteome</keyword>
<name>A0A0L6VPX7_9BASI</name>
<gene>
    <name evidence="2" type="ORF">VP01_1225g12</name>
</gene>
<dbReference type="EMBL" id="LAVV01002510">
    <property type="protein sequence ID" value="KNZ62766.1"/>
    <property type="molecule type" value="Genomic_DNA"/>
</dbReference>
<dbReference type="Proteomes" id="UP000037035">
    <property type="component" value="Unassembled WGS sequence"/>
</dbReference>
<evidence type="ECO:0000256" key="1">
    <source>
        <dbReference type="SAM" id="MobiDB-lite"/>
    </source>
</evidence>
<evidence type="ECO:0000313" key="2">
    <source>
        <dbReference type="EMBL" id="KNZ62766.1"/>
    </source>
</evidence>